<evidence type="ECO:0000256" key="2">
    <source>
        <dbReference type="SAM" id="SignalP"/>
    </source>
</evidence>
<dbReference type="EMBL" id="JAQQBS010001422">
    <property type="protein sequence ID" value="KAK0166204.1"/>
    <property type="molecule type" value="Genomic_DNA"/>
</dbReference>
<keyword evidence="1" id="KW-1133">Transmembrane helix</keyword>
<organism evidence="3 4">
    <name type="scientific">Microctonus aethiopoides</name>
    <dbReference type="NCBI Taxonomy" id="144406"/>
    <lineage>
        <taxon>Eukaryota</taxon>
        <taxon>Metazoa</taxon>
        <taxon>Ecdysozoa</taxon>
        <taxon>Arthropoda</taxon>
        <taxon>Hexapoda</taxon>
        <taxon>Insecta</taxon>
        <taxon>Pterygota</taxon>
        <taxon>Neoptera</taxon>
        <taxon>Endopterygota</taxon>
        <taxon>Hymenoptera</taxon>
        <taxon>Apocrita</taxon>
        <taxon>Ichneumonoidea</taxon>
        <taxon>Braconidae</taxon>
        <taxon>Euphorinae</taxon>
        <taxon>Microctonus</taxon>
    </lineage>
</organism>
<keyword evidence="1" id="KW-0812">Transmembrane</keyword>
<evidence type="ECO:0000313" key="4">
    <source>
        <dbReference type="Proteomes" id="UP001168990"/>
    </source>
</evidence>
<protein>
    <submittedName>
        <fullName evidence="3">Uncharacterized protein</fullName>
    </submittedName>
</protein>
<reference evidence="3" key="1">
    <citation type="journal article" date="2023" name="bioRxiv">
        <title>Scaffold-level genome assemblies of two parasitoid biocontrol wasps reveal the parthenogenesis mechanism and an associated novel virus.</title>
        <authorList>
            <person name="Inwood S."/>
            <person name="Skelly J."/>
            <person name="Guhlin J."/>
            <person name="Harrop T."/>
            <person name="Goldson S."/>
            <person name="Dearden P."/>
        </authorList>
    </citation>
    <scope>NUCLEOTIDE SEQUENCE</scope>
    <source>
        <strain evidence="3">Irish</strain>
        <tissue evidence="3">Whole body</tissue>
    </source>
</reference>
<reference evidence="3" key="2">
    <citation type="submission" date="2023-03" db="EMBL/GenBank/DDBJ databases">
        <authorList>
            <person name="Inwood S.N."/>
            <person name="Skelly J.G."/>
            <person name="Guhlin J."/>
            <person name="Harrop T.W.R."/>
            <person name="Goldson S.G."/>
            <person name="Dearden P.K."/>
        </authorList>
    </citation>
    <scope>NUCLEOTIDE SEQUENCE</scope>
    <source>
        <strain evidence="3">Irish</strain>
        <tissue evidence="3">Whole body</tissue>
    </source>
</reference>
<keyword evidence="2" id="KW-0732">Signal</keyword>
<accession>A0AA39FB84</accession>
<comment type="caution">
    <text evidence="3">The sequence shown here is derived from an EMBL/GenBank/DDBJ whole genome shotgun (WGS) entry which is preliminary data.</text>
</comment>
<name>A0AA39FB84_9HYME</name>
<sequence length="172" mass="19438">MNLIGWLYFSLFVLALGDAVFATTQSQDIQKHITSNKQLNNDVTQLVDYILGSEPGFQGRTFGQKRIQFMLMPLMFKMGVMTTILIVLTVISLKGLTIGMILLLLKLSALFGKFYSFVQPLHQASGLSPAQPVHLYLHSDAGQHIHPYNAWESNPPSSLPDTEPYYYHHHHH</sequence>
<feature type="transmembrane region" description="Helical" evidence="1">
    <location>
        <begin position="80"/>
        <end position="105"/>
    </location>
</feature>
<feature type="signal peptide" evidence="2">
    <location>
        <begin position="1"/>
        <end position="22"/>
    </location>
</feature>
<gene>
    <name evidence="3" type="ORF">PV328_004645</name>
</gene>
<keyword evidence="1" id="KW-0472">Membrane</keyword>
<keyword evidence="4" id="KW-1185">Reference proteome</keyword>
<evidence type="ECO:0000313" key="3">
    <source>
        <dbReference type="EMBL" id="KAK0166204.1"/>
    </source>
</evidence>
<proteinExistence type="predicted"/>
<dbReference type="Proteomes" id="UP001168990">
    <property type="component" value="Unassembled WGS sequence"/>
</dbReference>
<dbReference type="AlphaFoldDB" id="A0AA39FB84"/>
<feature type="chain" id="PRO_5041274841" evidence="2">
    <location>
        <begin position="23"/>
        <end position="172"/>
    </location>
</feature>
<dbReference type="InterPro" id="IPR012464">
    <property type="entry name" value="DUF1676"/>
</dbReference>
<dbReference type="Pfam" id="PF07898">
    <property type="entry name" value="DUF1676"/>
    <property type="match status" value="1"/>
</dbReference>
<evidence type="ECO:0000256" key="1">
    <source>
        <dbReference type="SAM" id="Phobius"/>
    </source>
</evidence>